<gene>
    <name evidence="2" type="primary">LOC112057893</name>
</gene>
<dbReference type="AlphaFoldDB" id="A0A6J1P8V5"/>
<evidence type="ECO:0000313" key="2">
    <source>
        <dbReference type="RefSeq" id="XP_023954260.1"/>
    </source>
</evidence>
<name>A0A6J1P8V5_BICAN</name>
<dbReference type="Proteomes" id="UP001652582">
    <property type="component" value="Chromosome 4"/>
</dbReference>
<reference evidence="2" key="1">
    <citation type="submission" date="2025-08" db="UniProtKB">
        <authorList>
            <consortium name="RefSeq"/>
        </authorList>
    </citation>
    <scope>IDENTIFICATION</scope>
</reference>
<keyword evidence="1" id="KW-1185">Reference proteome</keyword>
<accession>A0A6J1P8V5</accession>
<protein>
    <submittedName>
        <fullName evidence="2">Uncharacterized protein LOC112057893</fullName>
    </submittedName>
</protein>
<proteinExistence type="predicted"/>
<dbReference type="KEGG" id="bany:112057893"/>
<dbReference type="OrthoDB" id="7339216at2759"/>
<evidence type="ECO:0000313" key="1">
    <source>
        <dbReference type="Proteomes" id="UP001652582"/>
    </source>
</evidence>
<organism evidence="1 2">
    <name type="scientific">Bicyclus anynana</name>
    <name type="common">Squinting bush brown butterfly</name>
    <dbReference type="NCBI Taxonomy" id="110368"/>
    <lineage>
        <taxon>Eukaryota</taxon>
        <taxon>Metazoa</taxon>
        <taxon>Ecdysozoa</taxon>
        <taxon>Arthropoda</taxon>
        <taxon>Hexapoda</taxon>
        <taxon>Insecta</taxon>
        <taxon>Pterygota</taxon>
        <taxon>Neoptera</taxon>
        <taxon>Endopterygota</taxon>
        <taxon>Lepidoptera</taxon>
        <taxon>Glossata</taxon>
        <taxon>Ditrysia</taxon>
        <taxon>Papilionoidea</taxon>
        <taxon>Nymphalidae</taxon>
        <taxon>Satyrinae</taxon>
        <taxon>Satyrini</taxon>
        <taxon>Mycalesina</taxon>
        <taxon>Bicyclus</taxon>
    </lineage>
</organism>
<dbReference type="RefSeq" id="XP_023954260.1">
    <property type="nucleotide sequence ID" value="XM_024098492.2"/>
</dbReference>
<dbReference type="GeneID" id="112057893"/>
<sequence>MGRLDLDLSLKRVKAKFGHYEAEGRIGDRGGKGQLSGTLEIVDLRIVLDTLLRVYPGQPAYIININTVVSLKDIQANFKANWKCLTCLAPRDVSSCVNNILNVRMKELWAENDVFLNTLVAEGIREMVNRWWWW</sequence>